<organism evidence="2 3">
    <name type="scientific">Legionella gratiana</name>
    <dbReference type="NCBI Taxonomy" id="45066"/>
    <lineage>
        <taxon>Bacteria</taxon>
        <taxon>Pseudomonadati</taxon>
        <taxon>Pseudomonadota</taxon>
        <taxon>Gammaproteobacteria</taxon>
        <taxon>Legionellales</taxon>
        <taxon>Legionellaceae</taxon>
        <taxon>Legionella</taxon>
    </lineage>
</organism>
<dbReference type="AlphaFoldDB" id="A0A378JAY2"/>
<feature type="domain" description="N-acetyltransferase" evidence="1">
    <location>
        <begin position="9"/>
        <end position="84"/>
    </location>
</feature>
<evidence type="ECO:0000259" key="1">
    <source>
        <dbReference type="Pfam" id="PF13302"/>
    </source>
</evidence>
<keyword evidence="2" id="KW-0808">Transferase</keyword>
<name>A0A378JAY2_9GAMM</name>
<dbReference type="Gene3D" id="3.40.630.30">
    <property type="match status" value="1"/>
</dbReference>
<dbReference type="PANTHER" id="PTHR43792">
    <property type="entry name" value="GNAT FAMILY, PUTATIVE (AFU_ORTHOLOGUE AFUA_3G00765)-RELATED-RELATED"/>
    <property type="match status" value="1"/>
</dbReference>
<evidence type="ECO:0000313" key="2">
    <source>
        <dbReference type="EMBL" id="STX44047.1"/>
    </source>
</evidence>
<dbReference type="SUPFAM" id="SSF55729">
    <property type="entry name" value="Acyl-CoA N-acyltransferases (Nat)"/>
    <property type="match status" value="1"/>
</dbReference>
<evidence type="ECO:0000313" key="3">
    <source>
        <dbReference type="Proteomes" id="UP000254476"/>
    </source>
</evidence>
<dbReference type="InterPro" id="IPR000182">
    <property type="entry name" value="GNAT_dom"/>
</dbReference>
<dbReference type="InterPro" id="IPR051531">
    <property type="entry name" value="N-acetyltransferase"/>
</dbReference>
<reference evidence="2 3" key="1">
    <citation type="submission" date="2018-06" db="EMBL/GenBank/DDBJ databases">
        <authorList>
            <consortium name="Pathogen Informatics"/>
            <person name="Doyle S."/>
        </authorList>
    </citation>
    <scope>NUCLEOTIDE SEQUENCE [LARGE SCALE GENOMIC DNA]</scope>
    <source>
        <strain evidence="2 3">NCTC12388</strain>
    </source>
</reference>
<dbReference type="InterPro" id="IPR016181">
    <property type="entry name" value="Acyl_CoA_acyltransferase"/>
</dbReference>
<proteinExistence type="predicted"/>
<protein>
    <submittedName>
        <fullName evidence="2">Nucleotidyltransferase PLUS glutamate rich protein GrpB PLUS ribosomal protein alanine acetyltransferase</fullName>
    </submittedName>
</protein>
<dbReference type="PANTHER" id="PTHR43792:SF1">
    <property type="entry name" value="N-ACETYLTRANSFERASE DOMAIN-CONTAINING PROTEIN"/>
    <property type="match status" value="1"/>
</dbReference>
<sequence length="112" mass="12709">MSIFLETERLVLRVPKLCDLDTLVTLRSDFEVMQYTGEGGAQTKEQVQDYLNFAISYHKKHGLGFYLVFEKESGSFVGEAGLFHCYLMTLSPKLKSIIIYTKSSGEKAMLLN</sequence>
<accession>A0A378JAY2</accession>
<dbReference type="GO" id="GO:0016747">
    <property type="term" value="F:acyltransferase activity, transferring groups other than amino-acyl groups"/>
    <property type="evidence" value="ECO:0007669"/>
    <property type="project" value="InterPro"/>
</dbReference>
<dbReference type="Proteomes" id="UP000254476">
    <property type="component" value="Unassembled WGS sequence"/>
</dbReference>
<gene>
    <name evidence="2" type="primary">grpB_1</name>
    <name evidence="2" type="ORF">NCTC12388_01336</name>
</gene>
<dbReference type="EMBL" id="UGOB01000001">
    <property type="protein sequence ID" value="STX44047.1"/>
    <property type="molecule type" value="Genomic_DNA"/>
</dbReference>
<dbReference type="Pfam" id="PF13302">
    <property type="entry name" value="Acetyltransf_3"/>
    <property type="match status" value="1"/>
</dbReference>
<dbReference type="RefSeq" id="WP_274519566.1">
    <property type="nucleotide sequence ID" value="NZ_CAAAHW010000001.1"/>
</dbReference>